<dbReference type="InterPro" id="IPR002104">
    <property type="entry name" value="Integrase_catalytic"/>
</dbReference>
<dbReference type="Gene3D" id="1.10.443.10">
    <property type="entry name" value="Intergrase catalytic core"/>
    <property type="match status" value="1"/>
</dbReference>
<dbReference type="PROSITE" id="PS51898">
    <property type="entry name" value="TYR_RECOMBINASE"/>
    <property type="match status" value="1"/>
</dbReference>
<evidence type="ECO:0000313" key="6">
    <source>
        <dbReference type="Proteomes" id="UP001232001"/>
    </source>
</evidence>
<dbReference type="Gene3D" id="1.10.150.130">
    <property type="match status" value="1"/>
</dbReference>
<evidence type="ECO:0000313" key="5">
    <source>
        <dbReference type="EMBL" id="WGH75777.1"/>
    </source>
</evidence>
<dbReference type="Pfam" id="PF00589">
    <property type="entry name" value="Phage_integrase"/>
    <property type="match status" value="1"/>
</dbReference>
<dbReference type="InterPro" id="IPR050090">
    <property type="entry name" value="Tyrosine_recombinase_XerCD"/>
</dbReference>
<evidence type="ECO:0000256" key="2">
    <source>
        <dbReference type="ARBA" id="ARBA00023125"/>
    </source>
</evidence>
<reference evidence="5 6" key="1">
    <citation type="submission" date="2023-04" db="EMBL/GenBank/DDBJ databases">
        <title>Tenacibaculum tangerinum sp. nov., isolated from sea tidal flat of South Korea.</title>
        <authorList>
            <person name="Lee S.H."/>
            <person name="Kim J.-J."/>
        </authorList>
    </citation>
    <scope>NUCLEOTIDE SEQUENCE [LARGE SCALE GENOMIC DNA]</scope>
    <source>
        <strain evidence="5 6">GRR-S3-23</strain>
    </source>
</reference>
<proteinExistence type="inferred from homology"/>
<evidence type="ECO:0000259" key="4">
    <source>
        <dbReference type="PROSITE" id="PS51898"/>
    </source>
</evidence>
<dbReference type="SUPFAM" id="SSF56349">
    <property type="entry name" value="DNA breaking-rejoining enzymes"/>
    <property type="match status" value="1"/>
</dbReference>
<keyword evidence="2" id="KW-0238">DNA-binding</keyword>
<evidence type="ECO:0000256" key="3">
    <source>
        <dbReference type="ARBA" id="ARBA00023172"/>
    </source>
</evidence>
<evidence type="ECO:0000256" key="1">
    <source>
        <dbReference type="ARBA" id="ARBA00008857"/>
    </source>
</evidence>
<feature type="domain" description="Tyr recombinase" evidence="4">
    <location>
        <begin position="184"/>
        <end position="318"/>
    </location>
</feature>
<dbReference type="EMBL" id="CP122539">
    <property type="protein sequence ID" value="WGH75777.1"/>
    <property type="molecule type" value="Genomic_DNA"/>
</dbReference>
<dbReference type="InterPro" id="IPR010998">
    <property type="entry name" value="Integrase_recombinase_N"/>
</dbReference>
<name>A0ABY8L2W2_9FLAO</name>
<organism evidence="5 6">
    <name type="scientific">Tenacibaculum tangerinum</name>
    <dbReference type="NCBI Taxonomy" id="3038772"/>
    <lineage>
        <taxon>Bacteria</taxon>
        <taxon>Pseudomonadati</taxon>
        <taxon>Bacteroidota</taxon>
        <taxon>Flavobacteriia</taxon>
        <taxon>Flavobacteriales</taxon>
        <taxon>Flavobacteriaceae</taxon>
        <taxon>Tenacibaculum</taxon>
    </lineage>
</organism>
<dbReference type="InterPro" id="IPR013762">
    <property type="entry name" value="Integrase-like_cat_sf"/>
</dbReference>
<dbReference type="PANTHER" id="PTHR30349">
    <property type="entry name" value="PHAGE INTEGRASE-RELATED"/>
    <property type="match status" value="1"/>
</dbReference>
<comment type="similarity">
    <text evidence="1">Belongs to the 'phage' integrase family.</text>
</comment>
<dbReference type="InterPro" id="IPR011010">
    <property type="entry name" value="DNA_brk_join_enz"/>
</dbReference>
<keyword evidence="6" id="KW-1185">Reference proteome</keyword>
<sequence>MKTITLTLIRHKAKKQIAFEFQYDVMIKEYVKKLPDINWSQTHRAFYLPYTKENVGISIQHLQKSPWNFQNNLPKEDFFLISLPSEQTKDIQKFKRWLLQKRLSYHTVNTYVSVVTYFTKYCHSKNIISYTHRVIELFNYDFIVKENKSISYQNQCINGIKKYLQYKSMHLETLHIIRPKKERKLPTVLSLQEIKLILDTIQNLKHRTLIAFIYSAGLRIGEALSVKITDIDSKRMLVRIENAKGKKDRYTLLSSSVLTLLRVYYTTYKPKKYLFEGLNNKKYSPMSARKVLQKALAKSKIKKRVTLHTLRHSFATHY</sequence>
<protein>
    <submittedName>
        <fullName evidence="5">Tyrosine-type recombinase/integrase</fullName>
    </submittedName>
</protein>
<dbReference type="PANTHER" id="PTHR30349:SF41">
    <property type="entry name" value="INTEGRASE_RECOMBINASE PROTEIN MJ0367-RELATED"/>
    <property type="match status" value="1"/>
</dbReference>
<gene>
    <name evidence="5" type="ORF">P8625_01030</name>
</gene>
<accession>A0ABY8L2W2</accession>
<dbReference type="Proteomes" id="UP001232001">
    <property type="component" value="Chromosome"/>
</dbReference>
<keyword evidence="3" id="KW-0233">DNA recombination</keyword>